<dbReference type="PANTHER" id="PTHR33144:SF35">
    <property type="entry name" value="TRANSPOSASE, PTTA_EN_SPM, PLANT-RELATED"/>
    <property type="match status" value="1"/>
</dbReference>
<feature type="compositionally biased region" description="Polar residues" evidence="1">
    <location>
        <begin position="28"/>
        <end position="51"/>
    </location>
</feature>
<dbReference type="GeneID" id="130460139"/>
<dbReference type="Proteomes" id="UP000813463">
    <property type="component" value="Chromosome 4"/>
</dbReference>
<protein>
    <submittedName>
        <fullName evidence="3">Uncharacterized protein isoform X1</fullName>
    </submittedName>
</protein>
<dbReference type="RefSeq" id="XP_056683803.1">
    <property type="nucleotide sequence ID" value="XM_056827825.1"/>
</dbReference>
<dbReference type="Pfam" id="PF03004">
    <property type="entry name" value="Transposase_24"/>
    <property type="match status" value="1"/>
</dbReference>
<proteinExistence type="predicted"/>
<dbReference type="InterPro" id="IPR004252">
    <property type="entry name" value="Probable_transposase_24"/>
</dbReference>
<feature type="compositionally biased region" description="Polar residues" evidence="1">
    <location>
        <begin position="1"/>
        <end position="19"/>
    </location>
</feature>
<feature type="region of interest" description="Disordered" evidence="1">
    <location>
        <begin position="1"/>
        <end position="69"/>
    </location>
</feature>
<organism evidence="2 3">
    <name type="scientific">Spinacia oleracea</name>
    <name type="common">Spinach</name>
    <dbReference type="NCBI Taxonomy" id="3562"/>
    <lineage>
        <taxon>Eukaryota</taxon>
        <taxon>Viridiplantae</taxon>
        <taxon>Streptophyta</taxon>
        <taxon>Embryophyta</taxon>
        <taxon>Tracheophyta</taxon>
        <taxon>Spermatophyta</taxon>
        <taxon>Magnoliopsida</taxon>
        <taxon>eudicotyledons</taxon>
        <taxon>Gunneridae</taxon>
        <taxon>Pentapetalae</taxon>
        <taxon>Caryophyllales</taxon>
        <taxon>Chenopodiaceae</taxon>
        <taxon>Chenopodioideae</taxon>
        <taxon>Anserineae</taxon>
        <taxon>Spinacia</taxon>
    </lineage>
</organism>
<reference evidence="2" key="1">
    <citation type="journal article" date="2021" name="Nat. Commun.">
        <title>Genomic analyses provide insights into spinach domestication and the genetic basis of agronomic traits.</title>
        <authorList>
            <person name="Cai X."/>
            <person name="Sun X."/>
            <person name="Xu C."/>
            <person name="Sun H."/>
            <person name="Wang X."/>
            <person name="Ge C."/>
            <person name="Zhang Z."/>
            <person name="Wang Q."/>
            <person name="Fei Z."/>
            <person name="Jiao C."/>
            <person name="Wang Q."/>
        </authorList>
    </citation>
    <scope>NUCLEOTIDE SEQUENCE [LARGE SCALE GENOMIC DNA]</scope>
    <source>
        <strain evidence="2">cv. Varoflay</strain>
    </source>
</reference>
<evidence type="ECO:0000256" key="1">
    <source>
        <dbReference type="SAM" id="MobiDB-lite"/>
    </source>
</evidence>
<dbReference type="PANTHER" id="PTHR33144">
    <property type="entry name" value="OS10G0409366 PROTEIN-RELATED"/>
    <property type="match status" value="1"/>
</dbReference>
<evidence type="ECO:0000313" key="2">
    <source>
        <dbReference type="Proteomes" id="UP000813463"/>
    </source>
</evidence>
<accession>A0ABM3QKB8</accession>
<name>A0ABM3QKB8_SPIOL</name>
<gene>
    <name evidence="3" type="primary">LOC130460139</name>
</gene>
<evidence type="ECO:0000313" key="3">
    <source>
        <dbReference type="RefSeq" id="XP_056683803.1"/>
    </source>
</evidence>
<sequence>MAQQQMVATQVNRQQVRESIQSKRIEGSSASESSQVRLVKSAAQNKLLQSQPEKEDELGVQSKKGQSKTMVAPGSLSAYMQMKATLRGKELRAKKSDVLLREHVGKLKTIHTYENQVASSTVIVGSCSRTQPLGHGLEEEYEDHMSSDECDMDAEDAEFGLELNIHANDQLDMQIEPQIRQELESERIAPSTSKRTRGQTMCKDVHEWTLNDRKPIILNEMGKPIGPNKKTLDKFSRFLGTLARNSSLAPSNKLNWPNVPDKDNIWSYVKKKYIISEEGKDHVLSSVGKLWRKYKCSVKANHFTPYNNNADRWESARDTIPDSHFKDLLEFWNLDQIQEESQKKRESNINQRERHTMGPTSFVRRQYELQQQDVEKKPPSHARLYKETRKRKVGKEYKTPYETIQSNIDKMEEVQRQRQIDGDGAFFEVMNLENSGKHKQLGRCSKVKGKSKKASVGGVIIPDEYIQPYKDQIVKDTVAEVLKMFKQQLPPESFAHVMSSFPESPRVTEDQEHDQVNYSYIFYLNIVHNRFSCCGKC</sequence>
<keyword evidence="2" id="KW-1185">Reference proteome</keyword>
<reference evidence="3" key="2">
    <citation type="submission" date="2025-08" db="UniProtKB">
        <authorList>
            <consortium name="RefSeq"/>
        </authorList>
    </citation>
    <scope>IDENTIFICATION</scope>
    <source>
        <tissue evidence="3">Leaf</tissue>
    </source>
</reference>